<dbReference type="GO" id="GO:0006457">
    <property type="term" value="P:protein folding"/>
    <property type="evidence" value="ECO:0007669"/>
    <property type="project" value="InterPro"/>
</dbReference>
<keyword evidence="4 5" id="KW-0472">Membrane</keyword>
<feature type="transmembrane region" description="Helical" evidence="5">
    <location>
        <begin position="193"/>
        <end position="214"/>
    </location>
</feature>
<evidence type="ECO:0000256" key="1">
    <source>
        <dbReference type="ARBA" id="ARBA00004141"/>
    </source>
</evidence>
<dbReference type="EMBL" id="CAEZYZ010000076">
    <property type="protein sequence ID" value="CAB4745761.1"/>
    <property type="molecule type" value="Genomic_DNA"/>
</dbReference>
<keyword evidence="3 5" id="KW-1133">Transmembrane helix</keyword>
<evidence type="ECO:0000256" key="2">
    <source>
        <dbReference type="ARBA" id="ARBA00022692"/>
    </source>
</evidence>
<name>A0A6J6TEB0_9ZZZZ</name>
<evidence type="ECO:0000256" key="5">
    <source>
        <dbReference type="SAM" id="Phobius"/>
    </source>
</evidence>
<gene>
    <name evidence="6" type="ORF">UFOPK2810_00581</name>
</gene>
<dbReference type="Pfam" id="PF02600">
    <property type="entry name" value="DsbB"/>
    <property type="match status" value="1"/>
</dbReference>
<evidence type="ECO:0000256" key="3">
    <source>
        <dbReference type="ARBA" id="ARBA00022989"/>
    </source>
</evidence>
<feature type="transmembrane region" description="Helical" evidence="5">
    <location>
        <begin position="111"/>
        <end position="132"/>
    </location>
</feature>
<feature type="transmembrane region" description="Helical" evidence="5">
    <location>
        <begin position="152"/>
        <end position="173"/>
    </location>
</feature>
<organism evidence="6">
    <name type="scientific">freshwater metagenome</name>
    <dbReference type="NCBI Taxonomy" id="449393"/>
    <lineage>
        <taxon>unclassified sequences</taxon>
        <taxon>metagenomes</taxon>
        <taxon>ecological metagenomes</taxon>
    </lineage>
</organism>
<evidence type="ECO:0000256" key="4">
    <source>
        <dbReference type="ARBA" id="ARBA00023136"/>
    </source>
</evidence>
<dbReference type="InterPro" id="IPR003752">
    <property type="entry name" value="DiS_bond_form_DsbB/BdbC"/>
</dbReference>
<reference evidence="6" key="1">
    <citation type="submission" date="2020-05" db="EMBL/GenBank/DDBJ databases">
        <authorList>
            <person name="Chiriac C."/>
            <person name="Salcher M."/>
            <person name="Ghai R."/>
            <person name="Kavagutti S V."/>
        </authorList>
    </citation>
    <scope>NUCLEOTIDE SEQUENCE</scope>
</reference>
<dbReference type="GO" id="GO:0015035">
    <property type="term" value="F:protein-disulfide reductase activity"/>
    <property type="evidence" value="ECO:0007669"/>
    <property type="project" value="InterPro"/>
</dbReference>
<sequence length="223" mass="23426">MNMTPARQLLLFRLINLIALLALLGVLTGSLDLQILVGEQPCPLCLLQRSGMIGLAVGPIMNLLWGMRPAHYAVSILAAFAGGAASTRQILLHIATPGDPGYGPAFAGFHLYTWAFITFAVGAAGCAALLLFSSQFSLGDTGVLRRKGALRIATLTIVVWTSVYLIIIAVTVLPECGLGMCPDDPSSTGGIPTPAGFAGLLLVIFGSFAIAYLLDRRLPSDDE</sequence>
<accession>A0A6J6TEB0</accession>
<dbReference type="SUPFAM" id="SSF158442">
    <property type="entry name" value="DsbB-like"/>
    <property type="match status" value="1"/>
</dbReference>
<feature type="transmembrane region" description="Helical" evidence="5">
    <location>
        <begin position="46"/>
        <end position="65"/>
    </location>
</feature>
<comment type="subcellular location">
    <subcellularLocation>
        <location evidence="1">Membrane</location>
        <topology evidence="1">Multi-pass membrane protein</topology>
    </subcellularLocation>
</comment>
<evidence type="ECO:0000313" key="6">
    <source>
        <dbReference type="EMBL" id="CAB4745761.1"/>
    </source>
</evidence>
<keyword evidence="2 5" id="KW-0812">Transmembrane</keyword>
<dbReference type="GO" id="GO:0016020">
    <property type="term" value="C:membrane"/>
    <property type="evidence" value="ECO:0007669"/>
    <property type="project" value="UniProtKB-SubCell"/>
</dbReference>
<proteinExistence type="predicted"/>
<feature type="transmembrane region" description="Helical" evidence="5">
    <location>
        <begin position="72"/>
        <end position="91"/>
    </location>
</feature>
<protein>
    <submittedName>
        <fullName evidence="6">Unannotated protein</fullName>
    </submittedName>
</protein>
<dbReference type="Gene3D" id="1.20.1550.10">
    <property type="entry name" value="DsbB-like"/>
    <property type="match status" value="1"/>
</dbReference>
<dbReference type="AlphaFoldDB" id="A0A6J6TEB0"/>
<dbReference type="InterPro" id="IPR023380">
    <property type="entry name" value="DsbB-like_sf"/>
</dbReference>